<evidence type="ECO:0000256" key="1">
    <source>
        <dbReference type="SAM" id="Coils"/>
    </source>
</evidence>
<feature type="transmembrane region" description="Helical" evidence="2">
    <location>
        <begin position="90"/>
        <end position="109"/>
    </location>
</feature>
<accession>A0A4R4WF15</accession>
<feature type="coiled-coil region" evidence="1">
    <location>
        <begin position="3"/>
        <end position="34"/>
    </location>
</feature>
<feature type="transmembrane region" description="Helical" evidence="2">
    <location>
        <begin position="67"/>
        <end position="84"/>
    </location>
</feature>
<reference evidence="3 4" key="1">
    <citation type="submission" date="2019-03" db="EMBL/GenBank/DDBJ databases">
        <title>Draft genome sequences of novel Actinobacteria.</title>
        <authorList>
            <person name="Sahin N."/>
            <person name="Ay H."/>
            <person name="Saygin H."/>
        </authorList>
    </citation>
    <scope>NUCLEOTIDE SEQUENCE [LARGE SCALE GENOMIC DNA]</scope>
    <source>
        <strain evidence="3 4">KC712</strain>
    </source>
</reference>
<sequence>MSKERARRRAEREAERARAIRANELRQARRARRRARRRALLGRVIPRPTRSARQGGLLARRRRAQNAVVALGLLLVQVIVWLIWGSLLLSFGVLVLSLLLTPVVVTLAFDRRI</sequence>
<evidence type="ECO:0000313" key="4">
    <source>
        <dbReference type="Proteomes" id="UP000294543"/>
    </source>
</evidence>
<evidence type="ECO:0000256" key="2">
    <source>
        <dbReference type="SAM" id="Phobius"/>
    </source>
</evidence>
<dbReference type="EMBL" id="SMKP01000140">
    <property type="protein sequence ID" value="TDD14754.1"/>
    <property type="molecule type" value="Genomic_DNA"/>
</dbReference>
<evidence type="ECO:0000313" key="3">
    <source>
        <dbReference type="EMBL" id="TDD14754.1"/>
    </source>
</evidence>
<comment type="caution">
    <text evidence="3">The sequence shown here is derived from an EMBL/GenBank/DDBJ whole genome shotgun (WGS) entry which is preliminary data.</text>
</comment>
<gene>
    <name evidence="3" type="ORF">E1294_36530</name>
</gene>
<keyword evidence="2" id="KW-0812">Transmembrane</keyword>
<keyword evidence="2" id="KW-0472">Membrane</keyword>
<dbReference type="Proteomes" id="UP000294543">
    <property type="component" value="Unassembled WGS sequence"/>
</dbReference>
<organism evidence="3 4">
    <name type="scientific">Nonomuraea diastatica</name>
    <dbReference type="NCBI Taxonomy" id="1848329"/>
    <lineage>
        <taxon>Bacteria</taxon>
        <taxon>Bacillati</taxon>
        <taxon>Actinomycetota</taxon>
        <taxon>Actinomycetes</taxon>
        <taxon>Streptosporangiales</taxon>
        <taxon>Streptosporangiaceae</taxon>
        <taxon>Nonomuraea</taxon>
    </lineage>
</organism>
<keyword evidence="2" id="KW-1133">Transmembrane helix</keyword>
<dbReference type="AlphaFoldDB" id="A0A4R4WF15"/>
<keyword evidence="4" id="KW-1185">Reference proteome</keyword>
<name>A0A4R4WF15_9ACTN</name>
<protein>
    <submittedName>
        <fullName evidence="3">Uncharacterized protein</fullName>
    </submittedName>
</protein>
<proteinExistence type="predicted"/>
<dbReference type="RefSeq" id="WP_132515543.1">
    <property type="nucleotide sequence ID" value="NZ_SMKP01000140.1"/>
</dbReference>
<keyword evidence="1" id="KW-0175">Coiled coil</keyword>